<protein>
    <submittedName>
        <fullName evidence="3">Tetratricopeptide repeat-containing protein</fullName>
    </submittedName>
</protein>
<dbReference type="AlphaFoldDB" id="A0A1H9HA81"/>
<name>A0A1H9HA81_9LACT</name>
<organism evidence="3 4">
    <name type="scientific">Granulicatella balaenopterae</name>
    <dbReference type="NCBI Taxonomy" id="137733"/>
    <lineage>
        <taxon>Bacteria</taxon>
        <taxon>Bacillati</taxon>
        <taxon>Bacillota</taxon>
        <taxon>Bacilli</taxon>
        <taxon>Lactobacillales</taxon>
        <taxon>Carnobacteriaceae</taxon>
        <taxon>Granulicatella</taxon>
    </lineage>
</organism>
<dbReference type="OrthoDB" id="101857at2"/>
<keyword evidence="4" id="KW-1185">Reference proteome</keyword>
<evidence type="ECO:0000313" key="4">
    <source>
        <dbReference type="Proteomes" id="UP000198556"/>
    </source>
</evidence>
<gene>
    <name evidence="3" type="ORF">SAMN05421767_10241</name>
</gene>
<dbReference type="EMBL" id="FOGF01000002">
    <property type="protein sequence ID" value="SEQ59176.1"/>
    <property type="molecule type" value="Genomic_DNA"/>
</dbReference>
<dbReference type="RefSeq" id="WP_089745630.1">
    <property type="nucleotide sequence ID" value="NZ_FOGF01000002.1"/>
</dbReference>
<keyword evidence="2" id="KW-0802">TPR repeat</keyword>
<dbReference type="SMART" id="SM00028">
    <property type="entry name" value="TPR"/>
    <property type="match status" value="3"/>
</dbReference>
<dbReference type="InterPro" id="IPR019734">
    <property type="entry name" value="TPR_rpt"/>
</dbReference>
<evidence type="ECO:0000256" key="2">
    <source>
        <dbReference type="ARBA" id="ARBA00022803"/>
    </source>
</evidence>
<dbReference type="SUPFAM" id="SSF48452">
    <property type="entry name" value="TPR-like"/>
    <property type="match status" value="1"/>
</dbReference>
<dbReference type="PANTHER" id="PTHR45641">
    <property type="entry name" value="TETRATRICOPEPTIDE REPEAT PROTEIN (AFU_ORTHOLOGUE AFUA_6G03870)"/>
    <property type="match status" value="1"/>
</dbReference>
<dbReference type="Proteomes" id="UP000198556">
    <property type="component" value="Unassembled WGS sequence"/>
</dbReference>
<dbReference type="Gene3D" id="1.25.40.10">
    <property type="entry name" value="Tetratricopeptide repeat domain"/>
    <property type="match status" value="2"/>
</dbReference>
<reference evidence="3 4" key="1">
    <citation type="submission" date="2016-10" db="EMBL/GenBank/DDBJ databases">
        <authorList>
            <person name="de Groot N.N."/>
        </authorList>
    </citation>
    <scope>NUCLEOTIDE SEQUENCE [LARGE SCALE GENOMIC DNA]</scope>
    <source>
        <strain evidence="3 4">DSM 15827</strain>
    </source>
</reference>
<dbReference type="STRING" id="137733.SAMN05421767_10241"/>
<accession>A0A1H9HA81</accession>
<sequence>MDIQELSLRIKELDSQGKKTEMIPLMQEQIRYIKSVNDKEWLISALNNYAGVLRDTGDADGAITQLQKAREIAFEVYGANSVNFATILSNLANALRVGKFFAEAIVMFNQASDIYAKQNADKALIAGIKHNLSLIYAERGNTTKAFELQKEELALLKELPNKRVPYAIALQNIAATAASLELFDEALQYLALSELLIYANCGLESSLLAGVYNTRAFIFVKQKQFADGKMMFKKALKITEKTYGKQSQAYQSIMKNIEFLENNGDV</sequence>
<dbReference type="Pfam" id="PF13424">
    <property type="entry name" value="TPR_12"/>
    <property type="match status" value="2"/>
</dbReference>
<dbReference type="InterPro" id="IPR011990">
    <property type="entry name" value="TPR-like_helical_dom_sf"/>
</dbReference>
<evidence type="ECO:0000313" key="3">
    <source>
        <dbReference type="EMBL" id="SEQ59176.1"/>
    </source>
</evidence>
<evidence type="ECO:0000256" key="1">
    <source>
        <dbReference type="ARBA" id="ARBA00022737"/>
    </source>
</evidence>
<proteinExistence type="predicted"/>
<keyword evidence="1" id="KW-0677">Repeat</keyword>